<dbReference type="GO" id="GO:0005576">
    <property type="term" value="C:extracellular region"/>
    <property type="evidence" value="ECO:0007669"/>
    <property type="project" value="InterPro"/>
</dbReference>
<gene>
    <name evidence="4" type="primary">pagA_1</name>
    <name evidence="4" type="ordered locus">BCA_A0144</name>
</gene>
<dbReference type="Gene3D" id="2.60.120.240">
    <property type="entry name" value="Protective antigen, heptamerisation domain"/>
    <property type="match status" value="1"/>
</dbReference>
<dbReference type="InterPro" id="IPR011658">
    <property type="entry name" value="PA14_dom"/>
</dbReference>
<name>A0A125YA28_BACC3</name>
<dbReference type="AlphaFoldDB" id="A0A125YA28"/>
<dbReference type="Proteomes" id="UP000002210">
    <property type="component" value="Plasmid p03BB102_179"/>
</dbReference>
<dbReference type="RefSeq" id="WP_000746252.1">
    <property type="nucleotide sequence ID" value="NC_012473.1"/>
</dbReference>
<dbReference type="Gene3D" id="3.10.20.110">
    <property type="match status" value="1"/>
</dbReference>
<feature type="domain" description="PA14" evidence="3">
    <location>
        <begin position="43"/>
        <end position="179"/>
    </location>
</feature>
<evidence type="ECO:0000259" key="3">
    <source>
        <dbReference type="PROSITE" id="PS51820"/>
    </source>
</evidence>
<feature type="region of interest" description="Disordered" evidence="1">
    <location>
        <begin position="172"/>
        <end position="215"/>
    </location>
</feature>
<dbReference type="Gene3D" id="2.60.40.810">
    <property type="match status" value="1"/>
</dbReference>
<dbReference type="InterPro" id="IPR035088">
    <property type="entry name" value="PA_Ca-bd"/>
</dbReference>
<dbReference type="InterPro" id="IPR035331">
    <property type="entry name" value="Binary_toxB_3"/>
</dbReference>
<dbReference type="Gene3D" id="3.90.182.10">
    <property type="entry name" value="Toxin - Anthrax Protective Antigen,domain 1"/>
    <property type="match status" value="1"/>
</dbReference>
<dbReference type="InterPro" id="IPR027439">
    <property type="entry name" value="PA_heptamer_dom"/>
</dbReference>
<accession>A0A125YA28</accession>
<feature type="compositionally biased region" description="Polar residues" evidence="1">
    <location>
        <begin position="306"/>
        <end position="316"/>
    </location>
</feature>
<dbReference type="KEGG" id="bcx:BCA_A0144"/>
<dbReference type="SUPFAM" id="SSF56988">
    <property type="entry name" value="Anthrax protective antigen"/>
    <property type="match status" value="1"/>
</dbReference>
<reference evidence="4 5" key="1">
    <citation type="submission" date="2009-02" db="EMBL/GenBank/DDBJ databases">
        <title>Genome sequence of Bacillus cereus 03BB102.</title>
        <authorList>
            <person name="Dodson R.J."/>
            <person name="Jackson P."/>
            <person name="Munk A.C."/>
            <person name="Brettin T."/>
            <person name="Bruce D."/>
            <person name="Detter C."/>
            <person name="Tapia R."/>
            <person name="Han C."/>
            <person name="Sutton G."/>
            <person name="Sims D."/>
        </authorList>
    </citation>
    <scope>NUCLEOTIDE SEQUENCE [LARGE SCALE GENOMIC DNA]</scope>
    <source>
        <strain evidence="4 5">03BB102</strain>
        <plasmid evidence="5">Plasmid p03BB102_179</plasmid>
    </source>
</reference>
<dbReference type="SMR" id="A0A125YA28"/>
<dbReference type="PROSITE" id="PS51820">
    <property type="entry name" value="PA14"/>
    <property type="match status" value="1"/>
</dbReference>
<dbReference type="Pfam" id="PF03495">
    <property type="entry name" value="Binary_toxB"/>
    <property type="match status" value="1"/>
</dbReference>
<feature type="region of interest" description="Disordered" evidence="1">
    <location>
        <begin position="306"/>
        <end position="332"/>
    </location>
</feature>
<geneLocation type="plasmid" evidence="4 5">
    <name>p03BB102_179</name>
</geneLocation>
<dbReference type="Pfam" id="PF07691">
    <property type="entry name" value="PA14"/>
    <property type="match status" value="1"/>
</dbReference>
<dbReference type="EMBL" id="CP001406">
    <property type="protein sequence ID" value="ACO25768.1"/>
    <property type="molecule type" value="Genomic_DNA"/>
</dbReference>
<evidence type="ECO:0000313" key="5">
    <source>
        <dbReference type="Proteomes" id="UP000002210"/>
    </source>
</evidence>
<organism evidence="4 5">
    <name type="scientific">Bacillus cereus (strain 03BB102)</name>
    <dbReference type="NCBI Taxonomy" id="572264"/>
    <lineage>
        <taxon>Bacteria</taxon>
        <taxon>Bacillati</taxon>
        <taxon>Bacillota</taxon>
        <taxon>Bacilli</taxon>
        <taxon>Bacillales</taxon>
        <taxon>Bacillaceae</taxon>
        <taxon>Bacillus</taxon>
        <taxon>Bacillus cereus group</taxon>
    </lineage>
</organism>
<dbReference type="SMART" id="SM00758">
    <property type="entry name" value="PA14"/>
    <property type="match status" value="1"/>
</dbReference>
<dbReference type="Pfam" id="PF17476">
    <property type="entry name" value="Binary_toxB_3"/>
    <property type="match status" value="1"/>
</dbReference>
<dbReference type="InterPro" id="IPR027441">
    <property type="entry name" value="PA_dom_4"/>
</dbReference>
<sequence>MKKRKALIPLMALSTILVSNTGNLDTIQAEVKQENQLLNESESSSQGLLGYYFSDLNFQAPMVITPSTTGDLSIPSSELENIPSEKQYFQSAIWSGFIKVEKSDEYTFATSNDSHVTMWVDNQEVINKSSNYNKIRLEEGQLYPIKIQYQRENPTEKGLDFQLYRTDSQNKKEVISSDNLQLPELKQKSSNSRKKRSTSAESTVPDRDNDGIPDSLEVEGYTVDVKNKRTFLSPWISNIHEKKGLTKYKSSPEKWSTASDPYSDFEKVTGRIDKNVSPEARHPLVAAYPSVHVDMENIIVSKNTDSSIQQGASQGQTISKSTSTSRTHTSEVHGDVEVHASLFDIGGSISAGFSNSNSSTVAIDHSQSIAGETTWAETIGLNTADTARLNANIRYVNTGTAPIYNVLPTTSLVLGKNQTLATIKAKENQLSQMLAPNNYYPSKNLAPIALNAQDDFSSTPITVNYNQFLELEETKQLRLDTDQVYGNIATYNSINGSVTVDTGSNWSDVLPQIQETTARIIFNGKDLNLVERRIAAVNPSDALEMTKPDMTLKEALKIAFGFNEQNGDLRYQGKNITEFDFNFDQQTSQNIKNQLAELNATNIYSVLDKIQLNAKMNILIRDKRFHYDRNNIAVGADESVIKEAHREVINSSREGLSLNIDKDIRKVISGYIVEIEYDKGDKGILNDRYDMLNIYNVQQDGKTFIDFKKYNDKLPLYLSNPNDKVNVYAVTKENHIINPREDADIGISEIKKTLIFSKKAYEIG</sequence>
<evidence type="ECO:0000256" key="1">
    <source>
        <dbReference type="SAM" id="MobiDB-lite"/>
    </source>
</evidence>
<evidence type="ECO:0000256" key="2">
    <source>
        <dbReference type="SAM" id="SignalP"/>
    </source>
</evidence>
<dbReference type="GO" id="GO:0051260">
    <property type="term" value="P:protein homooligomerization"/>
    <property type="evidence" value="ECO:0007669"/>
    <property type="project" value="InterPro"/>
</dbReference>
<feature type="compositionally biased region" description="Low complexity" evidence="1">
    <location>
        <begin position="317"/>
        <end position="327"/>
    </location>
</feature>
<dbReference type="InterPro" id="IPR048853">
    <property type="entry name" value="PA_Ig-like"/>
</dbReference>
<keyword evidence="4" id="KW-0614">Plasmid</keyword>
<dbReference type="InterPro" id="IPR037149">
    <property type="entry name" value="PA_heptamer_dom_sf"/>
</dbReference>
<dbReference type="Pfam" id="PF20835">
    <property type="entry name" value="PA_Ig-like"/>
    <property type="match status" value="1"/>
</dbReference>
<dbReference type="PATRIC" id="fig|572264.18.peg.5500"/>
<keyword evidence="2" id="KW-0732">Signal</keyword>
<proteinExistence type="predicted"/>
<feature type="signal peptide" evidence="2">
    <location>
        <begin position="1"/>
        <end position="21"/>
    </location>
</feature>
<evidence type="ECO:0000313" key="4">
    <source>
        <dbReference type="EMBL" id="ACO25768.1"/>
    </source>
</evidence>
<dbReference type="InterPro" id="IPR003896">
    <property type="entry name" value="Bacterial_exotoxin_B"/>
</dbReference>
<dbReference type="PRINTS" id="PR01391">
    <property type="entry name" value="BINARYTOXINB"/>
</dbReference>
<dbReference type="PHI-base" id="PHI:9514"/>
<dbReference type="InterPro" id="IPR037524">
    <property type="entry name" value="PA14/GLEYA"/>
</dbReference>
<dbReference type="Pfam" id="PF17475">
    <property type="entry name" value="Binary_toxB_2"/>
    <property type="match status" value="1"/>
</dbReference>
<protein>
    <submittedName>
        <fullName evidence="4">Protective antigen</fullName>
    </submittedName>
</protein>
<feature type="chain" id="PRO_5039675030" evidence="2">
    <location>
        <begin position="22"/>
        <end position="764"/>
    </location>
</feature>